<keyword evidence="3" id="KW-1185">Reference proteome</keyword>
<protein>
    <recommendedName>
        <fullName evidence="1">Helix-turn-helix domain-containing protein</fullName>
    </recommendedName>
</protein>
<dbReference type="Proteomes" id="UP001501576">
    <property type="component" value="Unassembled WGS sequence"/>
</dbReference>
<organism evidence="2 3">
    <name type="scientific">Streptomyces mordarskii</name>
    <dbReference type="NCBI Taxonomy" id="1226758"/>
    <lineage>
        <taxon>Bacteria</taxon>
        <taxon>Bacillati</taxon>
        <taxon>Actinomycetota</taxon>
        <taxon>Actinomycetes</taxon>
        <taxon>Kitasatosporales</taxon>
        <taxon>Streptomycetaceae</taxon>
        <taxon>Streptomyces</taxon>
    </lineage>
</organism>
<dbReference type="Pfam" id="PF12728">
    <property type="entry name" value="HTH_17"/>
    <property type="match status" value="1"/>
</dbReference>
<evidence type="ECO:0000259" key="1">
    <source>
        <dbReference type="Pfam" id="PF12728"/>
    </source>
</evidence>
<comment type="caution">
    <text evidence="2">The sequence shown here is derived from an EMBL/GenBank/DDBJ whole genome shotgun (WGS) entry which is preliminary data.</text>
</comment>
<name>A0ABP3LPR7_9ACTN</name>
<evidence type="ECO:0000313" key="2">
    <source>
        <dbReference type="EMBL" id="GAA0505053.1"/>
    </source>
</evidence>
<feature type="domain" description="Helix-turn-helix" evidence="1">
    <location>
        <begin position="11"/>
        <end position="65"/>
    </location>
</feature>
<accession>A0ABP3LPR7</accession>
<dbReference type="EMBL" id="BAAABZ010000002">
    <property type="protein sequence ID" value="GAA0505053.1"/>
    <property type="molecule type" value="Genomic_DNA"/>
</dbReference>
<reference evidence="3" key="1">
    <citation type="journal article" date="2019" name="Int. J. Syst. Evol. Microbiol.">
        <title>The Global Catalogue of Microorganisms (GCM) 10K type strain sequencing project: providing services to taxonomists for standard genome sequencing and annotation.</title>
        <authorList>
            <consortium name="The Broad Institute Genomics Platform"/>
            <consortium name="The Broad Institute Genome Sequencing Center for Infectious Disease"/>
            <person name="Wu L."/>
            <person name="Ma J."/>
        </authorList>
    </citation>
    <scope>NUCLEOTIDE SEQUENCE [LARGE SCALE GENOMIC DNA]</scope>
    <source>
        <strain evidence="3">JCM 5052</strain>
    </source>
</reference>
<dbReference type="InterPro" id="IPR009061">
    <property type="entry name" value="DNA-bd_dom_put_sf"/>
</dbReference>
<sequence>MSKSPGYSERLLTAQETAGRLGVKRKTLYNWASTWEVERRGPEPLRMGGRALRYRESDVSQYIKNMPRAA</sequence>
<evidence type="ECO:0000313" key="3">
    <source>
        <dbReference type="Proteomes" id="UP001501576"/>
    </source>
</evidence>
<gene>
    <name evidence="2" type="ORF">GCM10010390_04910</name>
</gene>
<dbReference type="InterPro" id="IPR041657">
    <property type="entry name" value="HTH_17"/>
</dbReference>
<proteinExistence type="predicted"/>
<dbReference type="SUPFAM" id="SSF46955">
    <property type="entry name" value="Putative DNA-binding domain"/>
    <property type="match status" value="1"/>
</dbReference>